<dbReference type="Proteomes" id="UP000503312">
    <property type="component" value="Chromosome"/>
</dbReference>
<dbReference type="AlphaFoldDB" id="A0A6M9PMI0"/>
<organism evidence="1 2">
    <name type="scientific">Polynucleobacter tropicus</name>
    <dbReference type="NCBI Taxonomy" id="1743174"/>
    <lineage>
        <taxon>Bacteria</taxon>
        <taxon>Pseudomonadati</taxon>
        <taxon>Pseudomonadota</taxon>
        <taxon>Betaproteobacteria</taxon>
        <taxon>Burkholderiales</taxon>
        <taxon>Burkholderiaceae</taxon>
        <taxon>Polynucleobacter</taxon>
    </lineage>
</organism>
<gene>
    <name evidence="1" type="ORF">DCO17_01455</name>
</gene>
<dbReference type="KEGG" id="ptrp:DCO17_01455"/>
<sequence length="128" mass="14305">MAKKRTFKTKTFNKWMRKVGLQDQELLFAVAEIEAGLVDADLGGNVFKKRIALSGMGKRSGVRTLLAGKISKKWFFLFGFAKNEKDNISDDELVHLQGAAGRLLHLTDKDIEEAILAGELKELINNVK</sequence>
<dbReference type="InterPro" id="IPR009387">
    <property type="entry name" value="HigB-2"/>
</dbReference>
<evidence type="ECO:0008006" key="3">
    <source>
        <dbReference type="Google" id="ProtNLM"/>
    </source>
</evidence>
<evidence type="ECO:0000313" key="1">
    <source>
        <dbReference type="EMBL" id="QKM64010.1"/>
    </source>
</evidence>
<reference evidence="1 2" key="1">
    <citation type="submission" date="2018-04" db="EMBL/GenBank/DDBJ databases">
        <title>Polynucleobacter sp. UH21B genome.</title>
        <authorList>
            <person name="Hahn M.W."/>
        </authorList>
    </citation>
    <scope>NUCLEOTIDE SEQUENCE [LARGE SCALE GENOMIC DNA]</scope>
    <source>
        <strain evidence="1 2">MWH-UH21B</strain>
    </source>
</reference>
<accession>A0A6M9PMI0</accession>
<name>A0A6M9PMI0_9BURK</name>
<protein>
    <recommendedName>
        <fullName evidence="3">Type II toxin-antitoxin system RelE/ParE family toxin</fullName>
    </recommendedName>
</protein>
<keyword evidence="2" id="KW-1185">Reference proteome</keyword>
<proteinExistence type="predicted"/>
<dbReference type="Pfam" id="PF06296">
    <property type="entry name" value="RelE"/>
    <property type="match status" value="1"/>
</dbReference>
<evidence type="ECO:0000313" key="2">
    <source>
        <dbReference type="Proteomes" id="UP000503312"/>
    </source>
</evidence>
<dbReference type="PIRSF" id="PIRSF018634">
    <property type="entry name" value="UCP018634"/>
    <property type="match status" value="1"/>
</dbReference>
<dbReference type="EMBL" id="CP028942">
    <property type="protein sequence ID" value="QKM64010.1"/>
    <property type="molecule type" value="Genomic_DNA"/>
</dbReference>